<keyword evidence="2" id="KW-1185">Reference proteome</keyword>
<evidence type="ECO:0000313" key="1">
    <source>
        <dbReference type="EMBL" id="KAI9903358.1"/>
    </source>
</evidence>
<reference evidence="1" key="1">
    <citation type="submission" date="2022-10" db="EMBL/GenBank/DDBJ databases">
        <title>Complete Genome of Trichothecium roseum strain YXFP-22015, a Plant Pathogen Isolated from Citrus.</title>
        <authorList>
            <person name="Wang Y."/>
            <person name="Zhu L."/>
        </authorList>
    </citation>
    <scope>NUCLEOTIDE SEQUENCE</scope>
    <source>
        <strain evidence="1">YXFP-22015</strain>
    </source>
</reference>
<comment type="caution">
    <text evidence="1">The sequence shown here is derived from an EMBL/GenBank/DDBJ whole genome shotgun (WGS) entry which is preliminary data.</text>
</comment>
<proteinExistence type="predicted"/>
<dbReference type="Proteomes" id="UP001163324">
    <property type="component" value="Chromosome 2"/>
</dbReference>
<evidence type="ECO:0000313" key="2">
    <source>
        <dbReference type="Proteomes" id="UP001163324"/>
    </source>
</evidence>
<dbReference type="EMBL" id="CM047941">
    <property type="protein sequence ID" value="KAI9903358.1"/>
    <property type="molecule type" value="Genomic_DNA"/>
</dbReference>
<organism evidence="1 2">
    <name type="scientific">Trichothecium roseum</name>
    <dbReference type="NCBI Taxonomy" id="47278"/>
    <lineage>
        <taxon>Eukaryota</taxon>
        <taxon>Fungi</taxon>
        <taxon>Dikarya</taxon>
        <taxon>Ascomycota</taxon>
        <taxon>Pezizomycotina</taxon>
        <taxon>Sordariomycetes</taxon>
        <taxon>Hypocreomycetidae</taxon>
        <taxon>Hypocreales</taxon>
        <taxon>Hypocreales incertae sedis</taxon>
        <taxon>Trichothecium</taxon>
    </lineage>
</organism>
<gene>
    <name evidence="1" type="ORF">N3K66_002710</name>
</gene>
<name>A0ACC0VB58_9HYPO</name>
<protein>
    <submittedName>
        <fullName evidence="1">Uncharacterized protein</fullName>
    </submittedName>
</protein>
<sequence>MVAKTRKGKAKEAQKTAAEDDDLNLSPSQKLPVRGKDDESPRVSKVAKSSLTVFDDDDNAGPVKVKKTVVAKPEVVEQEPEEEEGESSDDEAPEAVSTAKVASDVKKTAQAAQKATQEKNAVQKRKRQERDALLKQQAGQRKRAEKEAAEEDEDDQEPASVEKPSWQKNLDRIQMPNLLPMEYLTDASSEDEDSDVDMDDEQGPKRRKVANVERDLARLDKGPRDERVGSTVYRVSKQVDQRLAPKARKQSQNSRDLLMKRNRTPVQPRKGFFTKA</sequence>
<accession>A0ACC0VB58</accession>